<dbReference type="AlphaFoldDB" id="A0A3R6LEZ4"/>
<sequence>MAIFYPSLEKISKFKVSATAGEWTLLEFLKNCLDDSFEVYFNPFLNGDRPDVLIMRKGYGVMIIEVKDWNLSNFCLNEKKKWIYIPNNSIVKSPIDQVLKYKNNLYDLHVEDLLQMKIRDFRHFNIVACAVYFHCASQYELENMLVKPYKDDKKYQSFLTYNMDFIGKDGLNEEDFINLLKKRRIVAKYPSWLFTDVLYENFKRLLSPAEHLKAEGKPYKYSDKQKNIIYSTNLEQRVRGVFGSGKTTVLAARAVQAYKRALSRNNTPRILILTYNITLKNFIHDKLNRVDETFPLESFIIINYHQFINAELNNLNIEMEIPEGMDKAHISDYLEKMYYGNVQLFNEHKNQIVKYDAVLIDEIQDYHRSWMEIIKNFFRDPQGDYVLFGDVKQNIYGQPTLQKDVVTNVRGVNELKYCFRSDFKVRDLAQSFQKNVFGDKYDTDDFSENGSYDFFGQQQQKEGYINYMYLQDKDHIRSLYNIIRGNILNKAGNISPNDITILGFTTGLLRTFDAYYRYACREKTNSMLETIETMYMSNLNYIGKNNDKNPNTGWFNNITEHLKKKLFVKRTTLYDTDIIKLRQHIAILFTIYDLFVSYPENFRERLIEECDKCGISIDALIAFRKHYEEILTQFKKEVYNSNYKSIRDNKKLHFWMNSGTIKISTINSFKGWESEVVFLILEPKYDKSTTFNLSFDELLYTGMTRCKRNLIVINFGNEEYDMKIRPLIDNINH</sequence>
<dbReference type="GO" id="GO:0000725">
    <property type="term" value="P:recombinational repair"/>
    <property type="evidence" value="ECO:0007669"/>
    <property type="project" value="TreeGrafter"/>
</dbReference>
<dbReference type="GO" id="GO:0005524">
    <property type="term" value="F:ATP binding"/>
    <property type="evidence" value="ECO:0007669"/>
    <property type="project" value="InterPro"/>
</dbReference>
<dbReference type="InterPro" id="IPR011528">
    <property type="entry name" value="NERD"/>
</dbReference>
<dbReference type="Proteomes" id="UP000284548">
    <property type="component" value="Unassembled WGS sequence"/>
</dbReference>
<name>A0A3R6LEZ4_9BACT</name>
<evidence type="ECO:0000313" key="4">
    <source>
        <dbReference type="Proteomes" id="UP000284548"/>
    </source>
</evidence>
<dbReference type="Gene3D" id="3.40.50.300">
    <property type="entry name" value="P-loop containing nucleotide triphosphate hydrolases"/>
    <property type="match status" value="2"/>
</dbReference>
<comment type="caution">
    <text evidence="3">The sequence shown here is derived from an EMBL/GenBank/DDBJ whole genome shotgun (WGS) entry which is preliminary data.</text>
</comment>
<accession>A0A3R6LEZ4</accession>
<evidence type="ECO:0000313" key="3">
    <source>
        <dbReference type="EMBL" id="RHH82607.1"/>
    </source>
</evidence>
<dbReference type="GO" id="GO:0003677">
    <property type="term" value="F:DNA binding"/>
    <property type="evidence" value="ECO:0007669"/>
    <property type="project" value="InterPro"/>
</dbReference>
<dbReference type="GO" id="GO:0043138">
    <property type="term" value="F:3'-5' DNA helicase activity"/>
    <property type="evidence" value="ECO:0007669"/>
    <property type="project" value="TreeGrafter"/>
</dbReference>
<dbReference type="RefSeq" id="WP_118254850.1">
    <property type="nucleotide sequence ID" value="NZ_QRKB01000017.1"/>
</dbReference>
<proteinExistence type="predicted"/>
<evidence type="ECO:0000259" key="2">
    <source>
        <dbReference type="Pfam" id="PF08378"/>
    </source>
</evidence>
<dbReference type="SUPFAM" id="SSF52540">
    <property type="entry name" value="P-loop containing nucleoside triphosphate hydrolases"/>
    <property type="match status" value="1"/>
</dbReference>
<evidence type="ECO:0000256" key="1">
    <source>
        <dbReference type="ARBA" id="ARBA00034923"/>
    </source>
</evidence>
<dbReference type="EMBL" id="QRKB01000017">
    <property type="protein sequence ID" value="RHH82607.1"/>
    <property type="molecule type" value="Genomic_DNA"/>
</dbReference>
<reference evidence="3 4" key="1">
    <citation type="submission" date="2018-08" db="EMBL/GenBank/DDBJ databases">
        <title>A genome reference for cultivated species of the human gut microbiota.</title>
        <authorList>
            <person name="Zou Y."/>
            <person name="Xue W."/>
            <person name="Luo G."/>
        </authorList>
    </citation>
    <scope>NUCLEOTIDE SEQUENCE [LARGE SCALE GENOMIC DNA]</scope>
    <source>
        <strain evidence="3 4">AM16-54</strain>
    </source>
</reference>
<feature type="domain" description="NERD" evidence="2">
    <location>
        <begin position="19"/>
        <end position="112"/>
    </location>
</feature>
<dbReference type="PANTHER" id="PTHR11070:SF2">
    <property type="entry name" value="ATP-DEPENDENT DNA HELICASE SRS2"/>
    <property type="match status" value="1"/>
</dbReference>
<dbReference type="InterPro" id="IPR000212">
    <property type="entry name" value="DNA_helicase_UvrD/REP"/>
</dbReference>
<organism evidence="3 4">
    <name type="scientific">Segatella copri</name>
    <dbReference type="NCBI Taxonomy" id="165179"/>
    <lineage>
        <taxon>Bacteria</taxon>
        <taxon>Pseudomonadati</taxon>
        <taxon>Bacteroidota</taxon>
        <taxon>Bacteroidia</taxon>
        <taxon>Bacteroidales</taxon>
        <taxon>Prevotellaceae</taxon>
        <taxon>Segatella</taxon>
    </lineage>
</organism>
<protein>
    <recommendedName>
        <fullName evidence="1">DNA 3'-5' helicase II</fullName>
    </recommendedName>
</protein>
<gene>
    <name evidence="3" type="ORF">DW192_08160</name>
</gene>
<dbReference type="Pfam" id="PF08378">
    <property type="entry name" value="NERD"/>
    <property type="match status" value="1"/>
</dbReference>
<dbReference type="InterPro" id="IPR027417">
    <property type="entry name" value="P-loop_NTPase"/>
</dbReference>
<dbReference type="Pfam" id="PF13245">
    <property type="entry name" value="AAA_19"/>
    <property type="match status" value="1"/>
</dbReference>
<dbReference type="PANTHER" id="PTHR11070">
    <property type="entry name" value="UVRD / RECB / PCRA DNA HELICASE FAMILY MEMBER"/>
    <property type="match status" value="1"/>
</dbReference>